<gene>
    <name evidence="3" type="ORF">MAXJ12_10987</name>
</gene>
<dbReference type="OrthoDB" id="8443386at2"/>
<dbReference type="SUPFAM" id="SSF53850">
    <property type="entry name" value="Periplasmic binding protein-like II"/>
    <property type="match status" value="1"/>
</dbReference>
<feature type="chain" id="PRO_5003535053" description="Tripartite tricarboxylate transporter substrate binding protein" evidence="2">
    <location>
        <begin position="21"/>
        <end position="333"/>
    </location>
</feature>
<feature type="signal peptide" evidence="2">
    <location>
        <begin position="1"/>
        <end position="20"/>
    </location>
</feature>
<organism evidence="3 4">
    <name type="scientific">Mesorhizobium alhagi CCNWXJ12-2</name>
    <dbReference type="NCBI Taxonomy" id="1107882"/>
    <lineage>
        <taxon>Bacteria</taxon>
        <taxon>Pseudomonadati</taxon>
        <taxon>Pseudomonadota</taxon>
        <taxon>Alphaproteobacteria</taxon>
        <taxon>Hyphomicrobiales</taxon>
        <taxon>Phyllobacteriaceae</taxon>
        <taxon>Allomesorhizobium</taxon>
    </lineage>
</organism>
<sequence length="333" mass="34561">MLKKTVLAAVVAAFPFAVSAQDYPWKPDRPITVIVPWAAGGSTDQVVRVTAGEIEKALGQKVVVVNTPGASGSIGTKAVIDAPKDGYTWGSGAAKDLGTYIVSGLADTKVEDWNLYLSVINVSVLSVNPDSPYQTAAELVAAMKEKPGAVSVATAGINSSGHAAVEALTQALGLTYKHVSYDGGAPAVNATVAGETEVTTQLAVEQAAMLRAKRLRPLAVLSDKPLELEGFGTIPPITEAVAGFSPTDNYFGIFVPKGVPAEVTQTLDMVWENVVSKSEAIKAYATKNGAIFAAPHGEKAMEAVMPAIRVTAWQLHAAGKSKVAPDTVGIPKP</sequence>
<name>H0HPW7_9HYPH</name>
<dbReference type="PANTHER" id="PTHR42928">
    <property type="entry name" value="TRICARBOXYLATE-BINDING PROTEIN"/>
    <property type="match status" value="1"/>
</dbReference>
<evidence type="ECO:0000256" key="1">
    <source>
        <dbReference type="ARBA" id="ARBA00006987"/>
    </source>
</evidence>
<dbReference type="CDD" id="cd07012">
    <property type="entry name" value="PBP2_Bug_TTT"/>
    <property type="match status" value="1"/>
</dbReference>
<dbReference type="Gene3D" id="3.40.190.150">
    <property type="entry name" value="Bordetella uptake gene, domain 1"/>
    <property type="match status" value="1"/>
</dbReference>
<proteinExistence type="inferred from homology"/>
<dbReference type="Pfam" id="PF03401">
    <property type="entry name" value="TctC"/>
    <property type="match status" value="1"/>
</dbReference>
<dbReference type="PIRSF" id="PIRSF017082">
    <property type="entry name" value="YflP"/>
    <property type="match status" value="1"/>
</dbReference>
<dbReference type="AlphaFoldDB" id="H0HPW7"/>
<evidence type="ECO:0000313" key="3">
    <source>
        <dbReference type="EMBL" id="EHK57234.1"/>
    </source>
</evidence>
<dbReference type="Gene3D" id="3.40.190.10">
    <property type="entry name" value="Periplasmic binding protein-like II"/>
    <property type="match status" value="1"/>
</dbReference>
<dbReference type="InterPro" id="IPR042100">
    <property type="entry name" value="Bug_dom1"/>
</dbReference>
<dbReference type="EMBL" id="AHAM01000076">
    <property type="protein sequence ID" value="EHK57234.1"/>
    <property type="molecule type" value="Genomic_DNA"/>
</dbReference>
<evidence type="ECO:0000256" key="2">
    <source>
        <dbReference type="SAM" id="SignalP"/>
    </source>
</evidence>
<reference evidence="3 4" key="1">
    <citation type="journal article" date="2012" name="J. Bacteriol.">
        <title>Draft Genome Sequence of Mesorhizobium alhagi CCNWXJ12-2T, a Novel Salt-Resistant Species Isolated from the Desert of Northwestern China.</title>
        <authorList>
            <person name="Zhou M."/>
            <person name="Chen W."/>
            <person name="Chen H."/>
            <person name="Wei G."/>
        </authorList>
    </citation>
    <scope>NUCLEOTIDE SEQUENCE [LARGE SCALE GENOMIC DNA]</scope>
    <source>
        <strain evidence="3 4">CCNWXJ12-2</strain>
    </source>
</reference>
<evidence type="ECO:0000313" key="4">
    <source>
        <dbReference type="Proteomes" id="UP000003250"/>
    </source>
</evidence>
<evidence type="ECO:0008006" key="5">
    <source>
        <dbReference type="Google" id="ProtNLM"/>
    </source>
</evidence>
<dbReference type="InterPro" id="IPR005064">
    <property type="entry name" value="BUG"/>
</dbReference>
<accession>H0HPW7</accession>
<dbReference type="RefSeq" id="WP_008835828.1">
    <property type="nucleotide sequence ID" value="NZ_AHAM01000076.1"/>
</dbReference>
<keyword evidence="4" id="KW-1185">Reference proteome</keyword>
<dbReference type="PANTHER" id="PTHR42928:SF5">
    <property type="entry name" value="BLR1237 PROTEIN"/>
    <property type="match status" value="1"/>
</dbReference>
<dbReference type="PATRIC" id="fig|1107882.3.peg.2164"/>
<dbReference type="Proteomes" id="UP000003250">
    <property type="component" value="Unassembled WGS sequence"/>
</dbReference>
<comment type="similarity">
    <text evidence="1">Belongs to the UPF0065 (bug) family.</text>
</comment>
<protein>
    <recommendedName>
        <fullName evidence="5">Tripartite tricarboxylate transporter substrate binding protein</fullName>
    </recommendedName>
</protein>
<keyword evidence="2" id="KW-0732">Signal</keyword>